<feature type="region of interest" description="Disordered" evidence="17">
    <location>
        <begin position="371"/>
        <end position="395"/>
    </location>
</feature>
<evidence type="ECO:0000256" key="5">
    <source>
        <dbReference type="ARBA" id="ARBA00022692"/>
    </source>
</evidence>
<comment type="caution">
    <text evidence="20">The sequence shown here is derived from an EMBL/GenBank/DDBJ whole genome shotgun (WGS) entry which is preliminary data.</text>
</comment>
<dbReference type="PROSITE" id="PS00107">
    <property type="entry name" value="PROTEIN_KINASE_ATP"/>
    <property type="match status" value="1"/>
</dbReference>
<dbReference type="InterPro" id="IPR008271">
    <property type="entry name" value="Ser/Thr_kinase_AS"/>
</dbReference>
<proteinExistence type="inferred from homology"/>
<evidence type="ECO:0000256" key="10">
    <source>
        <dbReference type="ARBA" id="ARBA00022840"/>
    </source>
</evidence>
<protein>
    <recommendedName>
        <fullName evidence="19">Protein kinase domain-containing protein</fullName>
    </recommendedName>
</protein>
<feature type="signal peptide" evidence="18">
    <location>
        <begin position="1"/>
        <end position="16"/>
    </location>
</feature>
<organism evidence="20 21">
    <name type="scientific">Tagetes erecta</name>
    <name type="common">African marigold</name>
    <dbReference type="NCBI Taxonomy" id="13708"/>
    <lineage>
        <taxon>Eukaryota</taxon>
        <taxon>Viridiplantae</taxon>
        <taxon>Streptophyta</taxon>
        <taxon>Embryophyta</taxon>
        <taxon>Tracheophyta</taxon>
        <taxon>Spermatophyta</taxon>
        <taxon>Magnoliopsida</taxon>
        <taxon>eudicotyledons</taxon>
        <taxon>Gunneridae</taxon>
        <taxon>Pentapetalae</taxon>
        <taxon>asterids</taxon>
        <taxon>campanulids</taxon>
        <taxon>Asterales</taxon>
        <taxon>Asteraceae</taxon>
        <taxon>Asteroideae</taxon>
        <taxon>Heliantheae alliance</taxon>
        <taxon>Tageteae</taxon>
        <taxon>Tagetes</taxon>
    </lineage>
</organism>
<comment type="subcellular location">
    <subcellularLocation>
        <location evidence="1">Membrane</location>
        <topology evidence="1">Single-pass membrane protein</topology>
    </subcellularLocation>
</comment>
<evidence type="ECO:0000256" key="3">
    <source>
        <dbReference type="ARBA" id="ARBA00022553"/>
    </source>
</evidence>
<evidence type="ECO:0000256" key="4">
    <source>
        <dbReference type="ARBA" id="ARBA00022679"/>
    </source>
</evidence>
<feature type="chain" id="PRO_5042297869" description="Protein kinase domain-containing protein" evidence="18">
    <location>
        <begin position="17"/>
        <end position="409"/>
    </location>
</feature>
<keyword evidence="2 16" id="KW-0723">Serine/threonine-protein kinase</keyword>
<dbReference type="GO" id="GO:0005524">
    <property type="term" value="F:ATP binding"/>
    <property type="evidence" value="ECO:0007669"/>
    <property type="project" value="UniProtKB-UniRule"/>
</dbReference>
<evidence type="ECO:0000256" key="11">
    <source>
        <dbReference type="ARBA" id="ARBA00022989"/>
    </source>
</evidence>
<keyword evidence="9" id="KW-0418">Kinase</keyword>
<keyword evidence="3" id="KW-0597">Phosphoprotein</keyword>
<keyword evidence="6 18" id="KW-0732">Signal</keyword>
<keyword evidence="8 15" id="KW-0547">Nucleotide-binding</keyword>
<dbReference type="Gene3D" id="1.10.510.10">
    <property type="entry name" value="Transferase(Phosphotransferase) domain 1"/>
    <property type="match status" value="1"/>
</dbReference>
<dbReference type="SUPFAM" id="SSF56112">
    <property type="entry name" value="Protein kinase-like (PK-like)"/>
    <property type="match status" value="1"/>
</dbReference>
<dbReference type="InterPro" id="IPR000719">
    <property type="entry name" value="Prot_kinase_dom"/>
</dbReference>
<accession>A0AAD8NL74</accession>
<dbReference type="GO" id="GO:0004674">
    <property type="term" value="F:protein serine/threonine kinase activity"/>
    <property type="evidence" value="ECO:0007669"/>
    <property type="project" value="UniProtKB-KW"/>
</dbReference>
<dbReference type="AlphaFoldDB" id="A0AAD8NL74"/>
<dbReference type="CDD" id="cd14066">
    <property type="entry name" value="STKc_IRAK"/>
    <property type="match status" value="1"/>
</dbReference>
<keyword evidence="12" id="KW-0472">Membrane</keyword>
<evidence type="ECO:0000256" key="16">
    <source>
        <dbReference type="RuleBase" id="RU000304"/>
    </source>
</evidence>
<gene>
    <name evidence="20" type="ORF">QVD17_21415</name>
</gene>
<evidence type="ECO:0000256" key="14">
    <source>
        <dbReference type="ARBA" id="ARBA00023180"/>
    </source>
</evidence>
<dbReference type="Pfam" id="PF07714">
    <property type="entry name" value="PK_Tyr_Ser-Thr"/>
    <property type="match status" value="1"/>
</dbReference>
<dbReference type="EMBL" id="JAUHHV010000006">
    <property type="protein sequence ID" value="KAK1420090.1"/>
    <property type="molecule type" value="Genomic_DNA"/>
</dbReference>
<evidence type="ECO:0000256" key="17">
    <source>
        <dbReference type="SAM" id="MobiDB-lite"/>
    </source>
</evidence>
<evidence type="ECO:0000256" key="1">
    <source>
        <dbReference type="ARBA" id="ARBA00004167"/>
    </source>
</evidence>
<evidence type="ECO:0000256" key="18">
    <source>
        <dbReference type="SAM" id="SignalP"/>
    </source>
</evidence>
<keyword evidence="10 15" id="KW-0067">ATP-binding</keyword>
<feature type="binding site" evidence="15">
    <location>
        <position position="116"/>
    </location>
    <ligand>
        <name>ATP</name>
        <dbReference type="ChEBI" id="CHEBI:30616"/>
    </ligand>
</feature>
<comment type="similarity">
    <text evidence="16">Belongs to the protein kinase superfamily.</text>
</comment>
<feature type="domain" description="Protein kinase" evidence="19">
    <location>
        <begin position="88"/>
        <end position="365"/>
    </location>
</feature>
<dbReference type="SMART" id="SM00220">
    <property type="entry name" value="S_TKc"/>
    <property type="match status" value="1"/>
</dbReference>
<dbReference type="FunFam" id="3.30.200.20:FF:000225">
    <property type="entry name" value="cold-responsive protein kinase 1"/>
    <property type="match status" value="1"/>
</dbReference>
<name>A0AAD8NL74_TARER</name>
<keyword evidence="4" id="KW-0808">Transferase</keyword>
<evidence type="ECO:0000256" key="15">
    <source>
        <dbReference type="PROSITE-ProRule" id="PRU10141"/>
    </source>
</evidence>
<evidence type="ECO:0000256" key="9">
    <source>
        <dbReference type="ARBA" id="ARBA00022777"/>
    </source>
</evidence>
<dbReference type="InterPro" id="IPR017441">
    <property type="entry name" value="Protein_kinase_ATP_BS"/>
</dbReference>
<evidence type="ECO:0000313" key="21">
    <source>
        <dbReference type="Proteomes" id="UP001229421"/>
    </source>
</evidence>
<evidence type="ECO:0000256" key="13">
    <source>
        <dbReference type="ARBA" id="ARBA00023170"/>
    </source>
</evidence>
<keyword evidence="5" id="KW-0812">Transmembrane</keyword>
<keyword evidence="7" id="KW-0677">Repeat</keyword>
<dbReference type="InterPro" id="IPR052059">
    <property type="entry name" value="CR_Ser/Thr_kinase"/>
</dbReference>
<evidence type="ECO:0000256" key="8">
    <source>
        <dbReference type="ARBA" id="ARBA00022741"/>
    </source>
</evidence>
<dbReference type="Gene3D" id="3.30.200.20">
    <property type="entry name" value="Phosphorylase Kinase, domain 1"/>
    <property type="match status" value="1"/>
</dbReference>
<evidence type="ECO:0000313" key="20">
    <source>
        <dbReference type="EMBL" id="KAK1420090.1"/>
    </source>
</evidence>
<dbReference type="InterPro" id="IPR011009">
    <property type="entry name" value="Kinase-like_dom_sf"/>
</dbReference>
<evidence type="ECO:0000256" key="7">
    <source>
        <dbReference type="ARBA" id="ARBA00022737"/>
    </source>
</evidence>
<keyword evidence="11" id="KW-1133">Transmembrane helix</keyword>
<keyword evidence="21" id="KW-1185">Reference proteome</keyword>
<evidence type="ECO:0000256" key="2">
    <source>
        <dbReference type="ARBA" id="ARBA00022527"/>
    </source>
</evidence>
<evidence type="ECO:0000256" key="6">
    <source>
        <dbReference type="ARBA" id="ARBA00022729"/>
    </source>
</evidence>
<dbReference type="Proteomes" id="UP001229421">
    <property type="component" value="Unassembled WGS sequence"/>
</dbReference>
<reference evidence="20" key="1">
    <citation type="journal article" date="2023" name="bioRxiv">
        <title>Improved chromosome-level genome assembly for marigold (Tagetes erecta).</title>
        <authorList>
            <person name="Jiang F."/>
            <person name="Yuan L."/>
            <person name="Wang S."/>
            <person name="Wang H."/>
            <person name="Xu D."/>
            <person name="Wang A."/>
            <person name="Fan W."/>
        </authorList>
    </citation>
    <scope>NUCLEOTIDE SEQUENCE</scope>
    <source>
        <strain evidence="20">WSJ</strain>
        <tissue evidence="20">Leaf</tissue>
    </source>
</reference>
<keyword evidence="14" id="KW-0325">Glycoprotein</keyword>
<dbReference type="GO" id="GO:0016020">
    <property type="term" value="C:membrane"/>
    <property type="evidence" value="ECO:0007669"/>
    <property type="project" value="UniProtKB-SubCell"/>
</dbReference>
<dbReference type="InterPro" id="IPR001245">
    <property type="entry name" value="Ser-Thr/Tyr_kinase_cat_dom"/>
</dbReference>
<dbReference type="PROSITE" id="PS00108">
    <property type="entry name" value="PROTEIN_KINASE_ST"/>
    <property type="match status" value="1"/>
</dbReference>
<keyword evidence="13" id="KW-0675">Receptor</keyword>
<evidence type="ECO:0000259" key="19">
    <source>
        <dbReference type="PROSITE" id="PS50011"/>
    </source>
</evidence>
<sequence length="409" mass="46061">MHKRSFYVWNFSDVLALLYLAVDETKLRVYSTVVLQFVNQTDMNCSCFGSSRVQKKETSSIHKELEGSSLDNIRNFSYKELRLATYNFDQSAKIGRGGFGVVYKGVLKDGKQVAVKALCAESKQGIREFLAEINAISNVRHQNLVELIGCCVEGSHRILVYEYLENNSLDHALLSKKKSKITELDWQQRSKIVIGTARGLAYLHEELEPHIVHRDIKASNILLDNDFTPKIGDFGLAKLFPDSITHISTKLAGTTGYLAPEYALGGRLTLKADVYSFGVLLLETISGRRNSLSGWGMTQKVLLEWAWELYEEGKLLELVDPDLKTYPKDDVVKYIKVAFFCTQATSNRRPMMSQVVDMLSRNIKLNEKELTPPGIFQDSSENKKGSKSNASTSHQITSFPTTITQVIPR</sequence>
<dbReference type="PROSITE" id="PS50011">
    <property type="entry name" value="PROTEIN_KINASE_DOM"/>
    <property type="match status" value="1"/>
</dbReference>
<dbReference type="FunFam" id="1.10.510.10:FF:000044">
    <property type="entry name" value="Putative LRR receptor-like serine/threonine-protein kinase"/>
    <property type="match status" value="1"/>
</dbReference>
<evidence type="ECO:0000256" key="12">
    <source>
        <dbReference type="ARBA" id="ARBA00023136"/>
    </source>
</evidence>
<dbReference type="PANTHER" id="PTHR47973">
    <property type="entry name" value="CYSTEINE-RICH RECEPTOR-LIKE PROTEIN KINASE 3"/>
    <property type="match status" value="1"/>
</dbReference>